<keyword evidence="1" id="KW-1133">Transmembrane helix</keyword>
<dbReference type="Proteomes" id="UP001597216">
    <property type="component" value="Unassembled WGS sequence"/>
</dbReference>
<feature type="transmembrane region" description="Helical" evidence="1">
    <location>
        <begin position="363"/>
        <end position="382"/>
    </location>
</feature>
<proteinExistence type="predicted"/>
<comment type="caution">
    <text evidence="2">The sequence shown here is derived from an EMBL/GenBank/DDBJ whole genome shotgun (WGS) entry which is preliminary data.</text>
</comment>
<accession>A0ABW3T552</accession>
<organism evidence="2 3">
    <name type="scientific">Phenylobacterium conjunctum</name>
    <dbReference type="NCBI Taxonomy" id="1298959"/>
    <lineage>
        <taxon>Bacteria</taxon>
        <taxon>Pseudomonadati</taxon>
        <taxon>Pseudomonadota</taxon>
        <taxon>Alphaproteobacteria</taxon>
        <taxon>Caulobacterales</taxon>
        <taxon>Caulobacteraceae</taxon>
        <taxon>Phenylobacterium</taxon>
    </lineage>
</organism>
<feature type="transmembrane region" description="Helical" evidence="1">
    <location>
        <begin position="213"/>
        <end position="231"/>
    </location>
</feature>
<sequence length="387" mass="40660">MSTAADRRAYRGPALFSFGFRPFFLSAGVWAALTVPLWLTARIGLMPPSGIDRVWHAHEMLFGYLAAVVAGFLLTAVPNWTGRIPVLGRPLAALWALWLAGRLAMVTPWALSPWAWGLDSLFLLVFAGVIWREILSGRNWRNLGVAAMVSLLALAHLAFHLLPEASVPAAERAAVALAATLIALIGGRVTPSFTRNWLAPRGEADAVRTRPRLDLAGVIACALGGAAWTLWPQQPLAGAVLVIAGGLSLARLAGWGGLRTLSEPLVLVLHLGYLWLGLGLVLVGASALSPLVPYTAGLHALTAGAVGVMTLAMMTRASLGHTGRPRTAGPATRAVFWLANLAAVLRVAAGLGASEALLSLSGLAWTAAFGLFAVSYGPMLILPRRAA</sequence>
<dbReference type="InterPro" id="IPR010266">
    <property type="entry name" value="NnrS"/>
</dbReference>
<feature type="transmembrane region" description="Helical" evidence="1">
    <location>
        <begin position="111"/>
        <end position="131"/>
    </location>
</feature>
<dbReference type="RefSeq" id="WP_377354447.1">
    <property type="nucleotide sequence ID" value="NZ_JBHTLQ010000051.1"/>
</dbReference>
<name>A0ABW3T552_9CAUL</name>
<feature type="transmembrane region" description="Helical" evidence="1">
    <location>
        <begin position="294"/>
        <end position="313"/>
    </location>
</feature>
<feature type="transmembrane region" description="Helical" evidence="1">
    <location>
        <begin position="265"/>
        <end position="288"/>
    </location>
</feature>
<reference evidence="3" key="1">
    <citation type="journal article" date="2019" name="Int. J. Syst. Evol. Microbiol.">
        <title>The Global Catalogue of Microorganisms (GCM) 10K type strain sequencing project: providing services to taxonomists for standard genome sequencing and annotation.</title>
        <authorList>
            <consortium name="The Broad Institute Genomics Platform"/>
            <consortium name="The Broad Institute Genome Sequencing Center for Infectious Disease"/>
            <person name="Wu L."/>
            <person name="Ma J."/>
        </authorList>
    </citation>
    <scope>NUCLEOTIDE SEQUENCE [LARGE SCALE GENOMIC DNA]</scope>
    <source>
        <strain evidence="3">CCUG 55074</strain>
    </source>
</reference>
<evidence type="ECO:0000256" key="1">
    <source>
        <dbReference type="SAM" id="Phobius"/>
    </source>
</evidence>
<gene>
    <name evidence="2" type="ORF">ACFQ27_17080</name>
</gene>
<feature type="transmembrane region" description="Helical" evidence="1">
    <location>
        <begin position="20"/>
        <end position="41"/>
    </location>
</feature>
<feature type="transmembrane region" description="Helical" evidence="1">
    <location>
        <begin position="334"/>
        <end position="351"/>
    </location>
</feature>
<dbReference type="EMBL" id="JBHTLQ010000051">
    <property type="protein sequence ID" value="MFD1192304.1"/>
    <property type="molecule type" value="Genomic_DNA"/>
</dbReference>
<feature type="transmembrane region" description="Helical" evidence="1">
    <location>
        <begin position="174"/>
        <end position="193"/>
    </location>
</feature>
<feature type="transmembrane region" description="Helical" evidence="1">
    <location>
        <begin position="87"/>
        <end position="105"/>
    </location>
</feature>
<evidence type="ECO:0000313" key="2">
    <source>
        <dbReference type="EMBL" id="MFD1192304.1"/>
    </source>
</evidence>
<dbReference type="Pfam" id="PF05940">
    <property type="entry name" value="NnrS"/>
    <property type="match status" value="1"/>
</dbReference>
<protein>
    <submittedName>
        <fullName evidence="2">NnrS family protein</fullName>
    </submittedName>
</protein>
<feature type="transmembrane region" description="Helical" evidence="1">
    <location>
        <begin position="237"/>
        <end position="258"/>
    </location>
</feature>
<keyword evidence="1" id="KW-0472">Membrane</keyword>
<feature type="transmembrane region" description="Helical" evidence="1">
    <location>
        <begin position="143"/>
        <end position="162"/>
    </location>
</feature>
<evidence type="ECO:0000313" key="3">
    <source>
        <dbReference type="Proteomes" id="UP001597216"/>
    </source>
</evidence>
<feature type="transmembrane region" description="Helical" evidence="1">
    <location>
        <begin position="61"/>
        <end position="80"/>
    </location>
</feature>
<keyword evidence="3" id="KW-1185">Reference proteome</keyword>
<keyword evidence="1" id="KW-0812">Transmembrane</keyword>